<dbReference type="Proteomes" id="UP000070319">
    <property type="component" value="Unassembled WGS sequence"/>
</dbReference>
<evidence type="ECO:0000313" key="2">
    <source>
        <dbReference type="Proteomes" id="UP000070319"/>
    </source>
</evidence>
<reference evidence="1 2" key="1">
    <citation type="submission" date="2016-02" db="EMBL/GenBank/DDBJ databases">
        <authorList>
            <person name="Wen L."/>
            <person name="He K."/>
            <person name="Yang H."/>
        </authorList>
    </citation>
    <scope>NUCLEOTIDE SEQUENCE [LARGE SCALE GENOMIC DNA]</scope>
    <source>
        <strain evidence="1 2">KLE1704</strain>
    </source>
</reference>
<protein>
    <submittedName>
        <fullName evidence="1">Uncharacterized protein</fullName>
    </submittedName>
</protein>
<dbReference type="AlphaFoldDB" id="A0A139LTZ1"/>
<comment type="caution">
    <text evidence="1">The sequence shown here is derived from an EMBL/GenBank/DDBJ whole genome shotgun (WGS) entry which is preliminary data.</text>
</comment>
<proteinExistence type="predicted"/>
<dbReference type="EMBL" id="LTDF01000034">
    <property type="protein sequence ID" value="KXT54919.1"/>
    <property type="molecule type" value="Genomic_DNA"/>
</dbReference>
<name>A0A139LTZ1_9BACE</name>
<sequence length="50" mass="5783">MLYMGIPFALYGVEGIFLYNSDFGNTLYIKPQTGKRSCKRDLPFKELSMQ</sequence>
<organism evidence="1">
    <name type="scientific">Bacteroides intestinalis</name>
    <dbReference type="NCBI Taxonomy" id="329854"/>
    <lineage>
        <taxon>Bacteria</taxon>
        <taxon>Pseudomonadati</taxon>
        <taxon>Bacteroidota</taxon>
        <taxon>Bacteroidia</taxon>
        <taxon>Bacteroidales</taxon>
        <taxon>Bacteroidaceae</taxon>
        <taxon>Bacteroides</taxon>
    </lineage>
</organism>
<accession>A0A139LTZ1</accession>
<evidence type="ECO:0000313" key="1">
    <source>
        <dbReference type="EMBL" id="KXT54919.1"/>
    </source>
</evidence>
<gene>
    <name evidence="1" type="ORF">HMPREF2531_00400</name>
</gene>